<dbReference type="Proteomes" id="UP000007490">
    <property type="component" value="Chromosome"/>
</dbReference>
<dbReference type="OrthoDB" id="71414at2157"/>
<keyword evidence="3" id="KW-1185">Reference proteome</keyword>
<protein>
    <submittedName>
        <fullName evidence="2">Uncharacterized protein</fullName>
    </submittedName>
</protein>
<dbReference type="HOGENOM" id="CLU_1870768_0_0_2"/>
<name>F0T971_METLA</name>
<dbReference type="EMBL" id="CP002551">
    <property type="protein sequence ID" value="ADZ08693.1"/>
    <property type="molecule type" value="Genomic_DNA"/>
</dbReference>
<sequence length="137" mass="16119">MIDYYYKTIGELVEINVEANSIAESRRLISEINERENILMKLREEVRRDIRSLESNFLKEKARLRTKYSMKQNSGLASIIMGSPKKKLIKELKSLESKSNRDIEELKHIRCVIDDLLIQFNDLREPLNSSMRARFGN</sequence>
<organism evidence="2 3">
    <name type="scientific">Methanobacterium lacus (strain AL-21)</name>
    <dbReference type="NCBI Taxonomy" id="877455"/>
    <lineage>
        <taxon>Archaea</taxon>
        <taxon>Methanobacteriati</taxon>
        <taxon>Methanobacteriota</taxon>
        <taxon>Methanomada group</taxon>
        <taxon>Methanobacteria</taxon>
        <taxon>Methanobacteriales</taxon>
        <taxon>Methanobacteriaceae</taxon>
        <taxon>Methanobacterium</taxon>
    </lineage>
</organism>
<evidence type="ECO:0000313" key="2">
    <source>
        <dbReference type="EMBL" id="ADZ08693.1"/>
    </source>
</evidence>
<dbReference type="KEGG" id="mel:Metbo_0441"/>
<accession>F0T971</accession>
<proteinExistence type="predicted"/>
<dbReference type="eggNOG" id="arCOG10458">
    <property type="taxonomic scope" value="Archaea"/>
</dbReference>
<gene>
    <name evidence="2" type="ordered locus">Metbo_0441</name>
</gene>
<reference evidence="2 3" key="2">
    <citation type="journal article" date="2014" name="Int. J. Syst. Evol. Microbiol.">
        <title>Methanobacterium paludis sp. nov. and a novel strain of Methanobacterium lacus isolated from northern peatlands.</title>
        <authorList>
            <person name="Cadillo-Quiroz H."/>
            <person name="Brauer S.L."/>
            <person name="Goodson N."/>
            <person name="Yavitt J.B."/>
            <person name="Zinder S.H."/>
        </authorList>
    </citation>
    <scope>NUCLEOTIDE SEQUENCE [LARGE SCALE GENOMIC DNA]</scope>
    <source>
        <strain evidence="2 3">AL-21</strain>
    </source>
</reference>
<dbReference type="GeneID" id="10276878"/>
<dbReference type="RefSeq" id="WP_013644044.1">
    <property type="nucleotide sequence ID" value="NC_015216.1"/>
</dbReference>
<keyword evidence="1" id="KW-0175">Coiled coil</keyword>
<reference evidence="3" key="1">
    <citation type="submission" date="2011-02" db="EMBL/GenBank/DDBJ databases">
        <title>Complete sequence of Methanobacterium sp. AL-21.</title>
        <authorList>
            <consortium name="US DOE Joint Genome Institute"/>
            <person name="Lucas S."/>
            <person name="Copeland A."/>
            <person name="Lapidus A."/>
            <person name="Cheng J.-F."/>
            <person name="Goodwin L."/>
            <person name="Pitluck S."/>
            <person name="Chertkov O."/>
            <person name="Detter J.C."/>
            <person name="Han C."/>
            <person name="Tapia R."/>
            <person name="Land M."/>
            <person name="Hauser L."/>
            <person name="Kyrpides N."/>
            <person name="Ivanova N."/>
            <person name="Mikhailova N."/>
            <person name="Pagani I."/>
            <person name="Cadillo-Quiroz H."/>
            <person name="Imachi H."/>
            <person name="Zinder S."/>
            <person name="Liu W."/>
            <person name="Woyke T."/>
        </authorList>
    </citation>
    <scope>NUCLEOTIDE SEQUENCE [LARGE SCALE GENOMIC DNA]</scope>
    <source>
        <strain evidence="3">AL-21</strain>
    </source>
</reference>
<dbReference type="AlphaFoldDB" id="F0T971"/>
<evidence type="ECO:0000256" key="1">
    <source>
        <dbReference type="SAM" id="Coils"/>
    </source>
</evidence>
<feature type="coiled-coil region" evidence="1">
    <location>
        <begin position="25"/>
        <end position="105"/>
    </location>
</feature>
<evidence type="ECO:0000313" key="3">
    <source>
        <dbReference type="Proteomes" id="UP000007490"/>
    </source>
</evidence>